<keyword evidence="2" id="KW-1185">Reference proteome</keyword>
<protein>
    <submittedName>
        <fullName evidence="1">Uncharacterized protein</fullName>
    </submittedName>
</protein>
<reference evidence="1 2" key="1">
    <citation type="journal article" date="2011" name="Stand. Genomic Sci.">
        <title>Complete genome sequence of Marivirga tractuosa type strain (H-43).</title>
        <authorList>
            <person name="Pagani I."/>
            <person name="Chertkov O."/>
            <person name="Lapidus A."/>
            <person name="Lucas S."/>
            <person name="Del Rio T.G."/>
            <person name="Tice H."/>
            <person name="Copeland A."/>
            <person name="Cheng J.F."/>
            <person name="Nolan M."/>
            <person name="Saunders E."/>
            <person name="Pitluck S."/>
            <person name="Held B."/>
            <person name="Goodwin L."/>
            <person name="Liolios K."/>
            <person name="Ovchinikova G."/>
            <person name="Ivanova N."/>
            <person name="Mavromatis K."/>
            <person name="Pati A."/>
            <person name="Chen A."/>
            <person name="Palaniappan K."/>
            <person name="Land M."/>
            <person name="Hauser L."/>
            <person name="Jeffries C.D."/>
            <person name="Detter J.C."/>
            <person name="Han C."/>
            <person name="Tapia R."/>
            <person name="Ngatchou-Djao O.D."/>
            <person name="Rohde M."/>
            <person name="Goker M."/>
            <person name="Spring S."/>
            <person name="Sikorski J."/>
            <person name="Woyke T."/>
            <person name="Bristow J."/>
            <person name="Eisen J.A."/>
            <person name="Markowitz V."/>
            <person name="Hugenholtz P."/>
            <person name="Klenk H.P."/>
            <person name="Kyrpides N.C."/>
        </authorList>
    </citation>
    <scope>NUCLEOTIDE SEQUENCE [LARGE SCALE GENOMIC DNA]</scope>
    <source>
        <strain evidence="2">ATCC 23168 / DSM 4126 / NBRC 15989 / NCIMB 1408 / VKM B-1430 / H-43</strain>
    </source>
</reference>
<evidence type="ECO:0000313" key="2">
    <source>
        <dbReference type="Proteomes" id="UP000008720"/>
    </source>
</evidence>
<organism evidence="1 2">
    <name type="scientific">Marivirga tractuosa (strain ATCC 23168 / DSM 4126 / NBRC 15989 / NCIMB 1408 / VKM B-1430 / H-43)</name>
    <name type="common">Microscilla tractuosa</name>
    <name type="synonym">Flexibacter tractuosus</name>
    <dbReference type="NCBI Taxonomy" id="643867"/>
    <lineage>
        <taxon>Bacteria</taxon>
        <taxon>Pseudomonadati</taxon>
        <taxon>Bacteroidota</taxon>
        <taxon>Cytophagia</taxon>
        <taxon>Cytophagales</taxon>
        <taxon>Marivirgaceae</taxon>
        <taxon>Marivirga</taxon>
    </lineage>
</organism>
<dbReference type="KEGG" id="mtt:Ftrac_0429"/>
<gene>
    <name evidence="1" type="ordered locus">Ftrac_0429</name>
</gene>
<sequence>MKVNKNLENDKIDYNVHFEAKEVVGKGAYEVFYQTNKFKSFIEITGHLIQFHSGKSEDYKFEPDEIEKEYEKVYDQNWEQIEEDILNGFAEYALTKGGIDRIY</sequence>
<dbReference type="AlphaFoldDB" id="E4TNH8"/>
<accession>E4TNH8</accession>
<name>E4TNH8_MARTH</name>
<proteinExistence type="predicted"/>
<evidence type="ECO:0000313" key="1">
    <source>
        <dbReference type="EMBL" id="ADR20435.1"/>
    </source>
</evidence>
<dbReference type="EMBL" id="CP002349">
    <property type="protein sequence ID" value="ADR20435.1"/>
    <property type="molecule type" value="Genomic_DNA"/>
</dbReference>
<dbReference type="Proteomes" id="UP000008720">
    <property type="component" value="Chromosome"/>
</dbReference>
<dbReference type="HOGENOM" id="CLU_2260395_0_0_10"/>
<dbReference type="RefSeq" id="WP_013452586.1">
    <property type="nucleotide sequence ID" value="NC_014759.1"/>
</dbReference>
<dbReference type="STRING" id="643867.Ftrac_0429"/>